<protein>
    <submittedName>
        <fullName evidence="3">Sulfotransferase family protein</fullName>
    </submittedName>
</protein>
<proteinExistence type="predicted"/>
<keyword evidence="4" id="KW-1185">Reference proteome</keyword>
<feature type="compositionally biased region" description="Low complexity" evidence="2">
    <location>
        <begin position="412"/>
        <end position="421"/>
    </location>
</feature>
<dbReference type="GO" id="GO:0008476">
    <property type="term" value="F:protein-tyrosine sulfotransferase activity"/>
    <property type="evidence" value="ECO:0007669"/>
    <property type="project" value="InterPro"/>
</dbReference>
<dbReference type="PANTHER" id="PTHR12788:SF10">
    <property type="entry name" value="PROTEIN-TYROSINE SULFOTRANSFERASE"/>
    <property type="match status" value="1"/>
</dbReference>
<dbReference type="RefSeq" id="WP_170165132.1">
    <property type="nucleotide sequence ID" value="NZ_RJVI01000003.1"/>
</dbReference>
<evidence type="ECO:0000313" key="4">
    <source>
        <dbReference type="Proteomes" id="UP000276634"/>
    </source>
</evidence>
<dbReference type="PANTHER" id="PTHR12788">
    <property type="entry name" value="PROTEIN-TYROSINE SULFOTRANSFERASE 2"/>
    <property type="match status" value="1"/>
</dbReference>
<name>A0A3N1XSJ6_9GAMM</name>
<reference evidence="3 4" key="1">
    <citation type="submission" date="2018-11" db="EMBL/GenBank/DDBJ databases">
        <title>Genomic Encyclopedia of Type Strains, Phase IV (KMG-IV): sequencing the most valuable type-strain genomes for metagenomic binning, comparative biology and taxonomic classification.</title>
        <authorList>
            <person name="Goeker M."/>
        </authorList>
    </citation>
    <scope>NUCLEOTIDE SEQUENCE [LARGE SCALE GENOMIC DNA]</scope>
    <source>
        <strain evidence="3 4">DSM 100275</strain>
    </source>
</reference>
<keyword evidence="1 3" id="KW-0808">Transferase</keyword>
<sequence length="434" mass="48225">MKAPRAPSQRLVFVVGAPRSGTTLLTHMLHRHPLACGTPETHFLCHVHVYPGGPVRFVRSWPNNAEWLCSRLQTIRTPNWVAEPERTFGACLDLDRRDLLGALRRIFLAVIRDAAPHPDAPVLVEKTPQHIQYLALLRRLFPEAAILHIVRDGRAVATSLGRMRWWGSGLTGGLAYWGHWVPAASRWVARDRRALEIRYEALVTDPEATLREVTRFLGLPFSDAMLSPTEDEHALLEAASGYKQNVLHRVDPRLAHAWRDACDTETLRYMDTVLGRVLAQMRYPLETPPRGQVRLVVGGVDTSGRQWAKASELIRTACADLAPGEVLIASPAHDRLPRVPTITCEDFARRILNAPSRASAAARAAVALANAARIRRELHWVRPPQAAEVAWKPRRVLERALEALVTVHDPAAEPAAGTEPADAPPHGSPVRGRR</sequence>
<gene>
    <name evidence="3" type="ORF">EDC57_2297</name>
</gene>
<evidence type="ECO:0000313" key="3">
    <source>
        <dbReference type="EMBL" id="ROR29626.1"/>
    </source>
</evidence>
<dbReference type="Proteomes" id="UP000276634">
    <property type="component" value="Unassembled WGS sequence"/>
</dbReference>
<dbReference type="Pfam" id="PF13469">
    <property type="entry name" value="Sulfotransfer_3"/>
    <property type="match status" value="1"/>
</dbReference>
<comment type="caution">
    <text evidence="3">The sequence shown here is derived from an EMBL/GenBank/DDBJ whole genome shotgun (WGS) entry which is preliminary data.</text>
</comment>
<dbReference type="EMBL" id="RJVI01000003">
    <property type="protein sequence ID" value="ROR29626.1"/>
    <property type="molecule type" value="Genomic_DNA"/>
</dbReference>
<dbReference type="Gene3D" id="3.40.50.300">
    <property type="entry name" value="P-loop containing nucleotide triphosphate hydrolases"/>
    <property type="match status" value="1"/>
</dbReference>
<dbReference type="InterPro" id="IPR026634">
    <property type="entry name" value="TPST-like"/>
</dbReference>
<evidence type="ECO:0000256" key="1">
    <source>
        <dbReference type="ARBA" id="ARBA00022679"/>
    </source>
</evidence>
<dbReference type="AlphaFoldDB" id="A0A3N1XSJ6"/>
<feature type="region of interest" description="Disordered" evidence="2">
    <location>
        <begin position="409"/>
        <end position="434"/>
    </location>
</feature>
<evidence type="ECO:0000256" key="2">
    <source>
        <dbReference type="SAM" id="MobiDB-lite"/>
    </source>
</evidence>
<dbReference type="InterPro" id="IPR027417">
    <property type="entry name" value="P-loop_NTPase"/>
</dbReference>
<dbReference type="SUPFAM" id="SSF52540">
    <property type="entry name" value="P-loop containing nucleoside triphosphate hydrolases"/>
    <property type="match status" value="1"/>
</dbReference>
<accession>A0A3N1XSJ6</accession>
<organism evidence="3 4">
    <name type="scientific">Inmirania thermothiophila</name>
    <dbReference type="NCBI Taxonomy" id="1750597"/>
    <lineage>
        <taxon>Bacteria</taxon>
        <taxon>Pseudomonadati</taxon>
        <taxon>Pseudomonadota</taxon>
        <taxon>Gammaproteobacteria</taxon>
        <taxon>Chromatiales</taxon>
        <taxon>Ectothiorhodospiraceae</taxon>
        <taxon>Inmirania</taxon>
    </lineage>
</organism>